<dbReference type="EMBL" id="KN831770">
    <property type="protein sequence ID" value="KIM47142.1"/>
    <property type="molecule type" value="Genomic_DNA"/>
</dbReference>
<feature type="compositionally biased region" description="Acidic residues" evidence="1">
    <location>
        <begin position="103"/>
        <end position="113"/>
    </location>
</feature>
<feature type="compositionally biased region" description="Basic residues" evidence="1">
    <location>
        <begin position="25"/>
        <end position="42"/>
    </location>
</feature>
<protein>
    <submittedName>
        <fullName evidence="2">Uncharacterized protein</fullName>
    </submittedName>
</protein>
<gene>
    <name evidence="2" type="ORF">M413DRAFT_23403</name>
</gene>
<organism evidence="2 3">
    <name type="scientific">Hebeloma cylindrosporum</name>
    <dbReference type="NCBI Taxonomy" id="76867"/>
    <lineage>
        <taxon>Eukaryota</taxon>
        <taxon>Fungi</taxon>
        <taxon>Dikarya</taxon>
        <taxon>Basidiomycota</taxon>
        <taxon>Agaricomycotina</taxon>
        <taxon>Agaricomycetes</taxon>
        <taxon>Agaricomycetidae</taxon>
        <taxon>Agaricales</taxon>
        <taxon>Agaricineae</taxon>
        <taxon>Hymenogastraceae</taxon>
        <taxon>Hebeloma</taxon>
    </lineage>
</organism>
<feature type="region of interest" description="Disordered" evidence="1">
    <location>
        <begin position="1"/>
        <end position="135"/>
    </location>
</feature>
<reference evidence="2 3" key="1">
    <citation type="submission" date="2014-04" db="EMBL/GenBank/DDBJ databases">
        <authorList>
            <consortium name="DOE Joint Genome Institute"/>
            <person name="Kuo A."/>
            <person name="Gay G."/>
            <person name="Dore J."/>
            <person name="Kohler A."/>
            <person name="Nagy L.G."/>
            <person name="Floudas D."/>
            <person name="Copeland A."/>
            <person name="Barry K.W."/>
            <person name="Cichocki N."/>
            <person name="Veneault-Fourrey C."/>
            <person name="LaButti K."/>
            <person name="Lindquist E.A."/>
            <person name="Lipzen A."/>
            <person name="Lundell T."/>
            <person name="Morin E."/>
            <person name="Murat C."/>
            <person name="Sun H."/>
            <person name="Tunlid A."/>
            <person name="Henrissat B."/>
            <person name="Grigoriev I.V."/>
            <person name="Hibbett D.S."/>
            <person name="Martin F."/>
            <person name="Nordberg H.P."/>
            <person name="Cantor M.N."/>
            <person name="Hua S.X."/>
        </authorList>
    </citation>
    <scope>NUCLEOTIDE SEQUENCE [LARGE SCALE GENOMIC DNA]</scope>
    <source>
        <strain evidence="3">h7</strain>
    </source>
</reference>
<sequence>MYNRRSHSPNPSTPTAALLAGFGLRPKRKAPQLNKRPQKVPRQRSQSPNMMSIPGDSSSEGSQSDDNNHPGSWYDNYEEDVNQAANTEDPDVIEVLEVRGDSDVGDEDPDAIEPEGRSDVGDRDGGPEAPIETQA</sequence>
<accession>A0A0C2Z1T5</accession>
<keyword evidence="3" id="KW-1185">Reference proteome</keyword>
<name>A0A0C2Z1T5_HEBCY</name>
<dbReference type="Proteomes" id="UP000053424">
    <property type="component" value="Unassembled WGS sequence"/>
</dbReference>
<dbReference type="AlphaFoldDB" id="A0A0C2Z1T5"/>
<feature type="compositionally biased region" description="Basic and acidic residues" evidence="1">
    <location>
        <begin position="114"/>
        <end position="126"/>
    </location>
</feature>
<dbReference type="HOGENOM" id="CLU_1886009_0_0_1"/>
<evidence type="ECO:0000313" key="2">
    <source>
        <dbReference type="EMBL" id="KIM47142.1"/>
    </source>
</evidence>
<evidence type="ECO:0000256" key="1">
    <source>
        <dbReference type="SAM" id="MobiDB-lite"/>
    </source>
</evidence>
<feature type="compositionally biased region" description="Low complexity" evidence="1">
    <location>
        <begin position="52"/>
        <end position="65"/>
    </location>
</feature>
<evidence type="ECO:0000313" key="3">
    <source>
        <dbReference type="Proteomes" id="UP000053424"/>
    </source>
</evidence>
<reference evidence="3" key="2">
    <citation type="submission" date="2015-01" db="EMBL/GenBank/DDBJ databases">
        <title>Evolutionary Origins and Diversification of the Mycorrhizal Mutualists.</title>
        <authorList>
            <consortium name="DOE Joint Genome Institute"/>
            <consortium name="Mycorrhizal Genomics Consortium"/>
            <person name="Kohler A."/>
            <person name="Kuo A."/>
            <person name="Nagy L.G."/>
            <person name="Floudas D."/>
            <person name="Copeland A."/>
            <person name="Barry K.W."/>
            <person name="Cichocki N."/>
            <person name="Veneault-Fourrey C."/>
            <person name="LaButti K."/>
            <person name="Lindquist E.A."/>
            <person name="Lipzen A."/>
            <person name="Lundell T."/>
            <person name="Morin E."/>
            <person name="Murat C."/>
            <person name="Riley R."/>
            <person name="Ohm R."/>
            <person name="Sun H."/>
            <person name="Tunlid A."/>
            <person name="Henrissat B."/>
            <person name="Grigoriev I.V."/>
            <person name="Hibbett D.S."/>
            <person name="Martin F."/>
        </authorList>
    </citation>
    <scope>NUCLEOTIDE SEQUENCE [LARGE SCALE GENOMIC DNA]</scope>
    <source>
        <strain evidence="3">h7</strain>
    </source>
</reference>
<proteinExistence type="predicted"/>